<evidence type="ECO:0000313" key="4">
    <source>
        <dbReference type="Proteomes" id="UP000029482"/>
    </source>
</evidence>
<name>A0A089XMR3_STRGA</name>
<sequence length="1274" mass="137617">MGRKEKPLDPDAGPVQRFAADLRALRVEAGSPTYRAMAQRTEYSAPALSQAAAGEKLPTLAVTLAYVAACGGDTDDWEKRWRAVTEDLAAVPREDAGAEESPYRGLTRFEPGDADVFFGRDQLIESLLDMVRSHRSVVVLGPSGSGKSSLLRAGLIPRLSEGAGLETPLAAIRILTPGAHPVRTHAERLRHGGRPGDTLVLVDQFEEVFTLCTDPAERAEFIDLLLSSQDPARRLRVVLGVRADFYGRCLDHPELVRVIREAGIPVGPLSREELREVIVRPATARGLTVERALTAQLLDEVAGEPGGLPLLSHALLETWRRRSGRMLTLRAYEAAGGVRGAVAQTAEELYDTLDTAQAALVRRVLLRLVAPGEGTSDTSRPVERAELRTAGPDSAKRIDTVLDRLARARLVTLDGDTVHLAHEALITSWPRLRGWIEEDRHRLHALRRLTEAALAWQGLNRDSGALYRGARLAEADEIFTGPDAAADLTEVERGFLAASRSHLARERRRLKGWVTSVSVLLVLALVAGVVAWQQNRTSDLRRLEAAATRAATAADTLRSSDPMLALRLAVAAWRLNPGPETRSALLGALGQNELPPFAPHRAGTVDGYALSPDGRTLTTLDGPDGITRWDLHTRRQISSHRAPPGGAFMLTASPGGRYLIVQDPEGERLRLRLWDVLAERYRGPWAAAPEGEAEEPVGLPDQPLPNFGEPESGTDAITSTMVLDAFSSSGHAWTFQAGNRLQVWSVPGGRRLFDGALLDEDTAAYDITADNRTLAVCTSKGLRLWDLRIQRTRSVDWSGRPKCAPDDSLTFSPDGRALTVSGSDGLHRWNTATGRQLAAIDGTAMDRHVLSEDGRFVASVSDGALLLWSPDRSDAPLVRHELDDHVPEQLAFDLRAGVLRYVMRGTRDTGVVRTIDISRMVRPSWHREPADEAVLSADGSTLAVLRNRGGGSGHLTLYDTRTGEPRSRTASVRVARDDEPWTIPGPALSADGRRVVFASGPSEGGSDVVSVAVWDTVRDRRLSTVQLLADNLEDFTLSPDGRELTTSDGQGPNLTVWNTGDGRRLRRVTGPRNPDESGATTYVSAVSADGRTLLHDDGTLTSTVGPSTRKTTLDAHAAAAFSPDGDTVALLDINDRITLWDVRQGTSLGILAGGVSLNGPSAVQESTGALAFSPDSSVLVAVGASGTLRMWDVPSRRPLGTGLATAGDEITSLAFSPNGSTLFAAGRHVPLQRYTVDPDRLAEAACHRAGGPLSRQQWRAYLTDVPYRRLCGQE</sequence>
<dbReference type="SUPFAM" id="SSF52540">
    <property type="entry name" value="P-loop containing nucleoside triphosphate hydrolases"/>
    <property type="match status" value="1"/>
</dbReference>
<dbReference type="Proteomes" id="UP000029482">
    <property type="component" value="Plasmid pSglau1"/>
</dbReference>
<dbReference type="InterPro" id="IPR049052">
    <property type="entry name" value="nSTAND1"/>
</dbReference>
<feature type="domain" description="Novel STAND NTPase 1" evidence="2">
    <location>
        <begin position="102"/>
        <end position="463"/>
    </location>
</feature>
<dbReference type="InterPro" id="IPR011047">
    <property type="entry name" value="Quinoprotein_ADH-like_sf"/>
</dbReference>
<reference evidence="4" key="1">
    <citation type="journal article" date="2015" name="J. Biotechnol.">
        <title>Complete genome sequence of the actinobacterium Streptomyces glaucescens GLA.O (DSM 40922) consisting of a linear chromosome and one linear plasmid.</title>
        <authorList>
            <person name="Ortseifen V."/>
            <person name="Winkler A."/>
            <person name="Albersmeier A."/>
            <person name="Wendler S."/>
            <person name="Puhler A."/>
            <person name="Kalinowski J."/>
            <person name="Ruckert C."/>
        </authorList>
    </citation>
    <scope>NUCLEOTIDE SEQUENCE [LARGE SCALE GENOMIC DNA]</scope>
    <source>
        <strain evidence="4">DSM 40922 / GLA O</strain>
        <plasmid evidence="4">pSglau1</plasmid>
    </source>
</reference>
<geneLocation type="plasmid" evidence="3 4">
    <name>pSglau1</name>
</geneLocation>
<evidence type="ECO:0000259" key="2">
    <source>
        <dbReference type="Pfam" id="PF20703"/>
    </source>
</evidence>
<dbReference type="AlphaFoldDB" id="A0A089XMR3"/>
<dbReference type="PROSITE" id="PS50082">
    <property type="entry name" value="WD_REPEATS_2"/>
    <property type="match status" value="1"/>
</dbReference>
<dbReference type="SUPFAM" id="SSF50998">
    <property type="entry name" value="Quinoprotein alcohol dehydrogenase-like"/>
    <property type="match status" value="1"/>
</dbReference>
<dbReference type="InterPro" id="IPR001680">
    <property type="entry name" value="WD40_rpt"/>
</dbReference>
<keyword evidence="3" id="KW-0614">Plasmid</keyword>
<dbReference type="Pfam" id="PF07676">
    <property type="entry name" value="PD40"/>
    <property type="match status" value="1"/>
</dbReference>
<accession>A0A089XMR3</accession>
<dbReference type="Gene3D" id="2.130.10.10">
    <property type="entry name" value="YVTN repeat-like/Quinoprotein amine dehydrogenase"/>
    <property type="match status" value="4"/>
</dbReference>
<evidence type="ECO:0000256" key="1">
    <source>
        <dbReference type="PROSITE-ProRule" id="PRU00221"/>
    </source>
</evidence>
<dbReference type="Pfam" id="PF20703">
    <property type="entry name" value="nSTAND1"/>
    <property type="match status" value="1"/>
</dbReference>
<organism evidence="3 4">
    <name type="scientific">Streptomyces glaucescens</name>
    <dbReference type="NCBI Taxonomy" id="1907"/>
    <lineage>
        <taxon>Bacteria</taxon>
        <taxon>Bacillati</taxon>
        <taxon>Actinomycetota</taxon>
        <taxon>Actinomycetes</taxon>
        <taxon>Kitasatosporales</taxon>
        <taxon>Streptomycetaceae</taxon>
        <taxon>Streptomyces</taxon>
    </lineage>
</organism>
<dbReference type="Gene3D" id="3.40.50.300">
    <property type="entry name" value="P-loop containing nucleotide triphosphate hydrolases"/>
    <property type="match status" value="1"/>
</dbReference>
<dbReference type="InterPro" id="IPR027417">
    <property type="entry name" value="P-loop_NTPase"/>
</dbReference>
<keyword evidence="1" id="KW-0853">WD repeat</keyword>
<keyword evidence="4" id="KW-1185">Reference proteome</keyword>
<dbReference type="PANTHER" id="PTHR19879:SF9">
    <property type="entry name" value="TRANSCRIPTION INITIATION FACTOR TFIID SUBUNIT 5"/>
    <property type="match status" value="1"/>
</dbReference>
<dbReference type="eggNOG" id="COG2319">
    <property type="taxonomic scope" value="Bacteria"/>
</dbReference>
<dbReference type="HOGENOM" id="CLU_002352_3_1_11"/>
<dbReference type="PANTHER" id="PTHR19879">
    <property type="entry name" value="TRANSCRIPTION INITIATION FACTOR TFIID"/>
    <property type="match status" value="1"/>
</dbReference>
<dbReference type="InterPro" id="IPR015943">
    <property type="entry name" value="WD40/YVTN_repeat-like_dom_sf"/>
</dbReference>
<dbReference type="InterPro" id="IPR011659">
    <property type="entry name" value="WD40"/>
</dbReference>
<protein>
    <submittedName>
        <fullName evidence="3">Putative WD-40 repeat protein</fullName>
    </submittedName>
</protein>
<feature type="repeat" description="WD" evidence="1">
    <location>
        <begin position="1169"/>
        <end position="1201"/>
    </location>
</feature>
<dbReference type="eggNOG" id="COG1672">
    <property type="taxonomic scope" value="Bacteria"/>
</dbReference>
<dbReference type="RefSeq" id="WP_043507510.1">
    <property type="nucleotide sequence ID" value="NZ_CP009439.1"/>
</dbReference>
<dbReference type="OrthoDB" id="134501at2"/>
<dbReference type="InterPro" id="IPR011044">
    <property type="entry name" value="Quino_amine_DH_bsu"/>
</dbReference>
<dbReference type="SMART" id="SM00320">
    <property type="entry name" value="WD40"/>
    <property type="match status" value="4"/>
</dbReference>
<dbReference type="Pfam" id="PF00400">
    <property type="entry name" value="WD40"/>
    <property type="match status" value="1"/>
</dbReference>
<dbReference type="EMBL" id="CP009439">
    <property type="protein sequence ID" value="AIS02510.1"/>
    <property type="molecule type" value="Genomic_DNA"/>
</dbReference>
<dbReference type="SUPFAM" id="SSF50969">
    <property type="entry name" value="YVTN repeat-like/Quinoprotein amine dehydrogenase"/>
    <property type="match status" value="1"/>
</dbReference>
<proteinExistence type="predicted"/>
<evidence type="ECO:0000313" key="3">
    <source>
        <dbReference type="EMBL" id="AIS02510.1"/>
    </source>
</evidence>
<dbReference type="KEGG" id="sgu:SGLAU_32900"/>
<gene>
    <name evidence="3" type="ORF">SGLAU_32900</name>
</gene>